<dbReference type="EMBL" id="JANPWZ010001495">
    <property type="protein sequence ID" value="KAJ3565365.1"/>
    <property type="molecule type" value="Genomic_DNA"/>
</dbReference>
<dbReference type="InterPro" id="IPR023753">
    <property type="entry name" value="FAD/NAD-binding_dom"/>
</dbReference>
<dbReference type="SUPFAM" id="SSF51905">
    <property type="entry name" value="FAD/NAD(P)-binding domain"/>
    <property type="match status" value="1"/>
</dbReference>
<proteinExistence type="inferred from homology"/>
<evidence type="ECO:0000256" key="2">
    <source>
        <dbReference type="ARBA" id="ARBA00022630"/>
    </source>
</evidence>
<dbReference type="VEuPathDB" id="FungiDB:F4678DRAFT_463336"/>
<keyword evidence="4" id="KW-0560">Oxidoreductase</keyword>
<organism evidence="6 7">
    <name type="scientific">Xylaria arbuscula</name>
    <dbReference type="NCBI Taxonomy" id="114810"/>
    <lineage>
        <taxon>Eukaryota</taxon>
        <taxon>Fungi</taxon>
        <taxon>Dikarya</taxon>
        <taxon>Ascomycota</taxon>
        <taxon>Pezizomycotina</taxon>
        <taxon>Sordariomycetes</taxon>
        <taxon>Xylariomycetidae</taxon>
        <taxon>Xylariales</taxon>
        <taxon>Xylariaceae</taxon>
        <taxon>Xylaria</taxon>
    </lineage>
</organism>
<dbReference type="PRINTS" id="PR00368">
    <property type="entry name" value="FADPNR"/>
</dbReference>
<keyword evidence="3" id="KW-0274">FAD</keyword>
<comment type="similarity">
    <text evidence="1">Belongs to the FAD-dependent oxidoreductase family.</text>
</comment>
<evidence type="ECO:0000313" key="7">
    <source>
        <dbReference type="Proteomes" id="UP001148614"/>
    </source>
</evidence>
<keyword evidence="2" id="KW-0285">Flavoprotein</keyword>
<dbReference type="InterPro" id="IPR036188">
    <property type="entry name" value="FAD/NAD-bd_sf"/>
</dbReference>
<dbReference type="GO" id="GO:0004174">
    <property type="term" value="F:electron-transferring-flavoprotein dehydrogenase activity"/>
    <property type="evidence" value="ECO:0007669"/>
    <property type="project" value="TreeGrafter"/>
</dbReference>
<evidence type="ECO:0000313" key="6">
    <source>
        <dbReference type="EMBL" id="KAJ3565365.1"/>
    </source>
</evidence>
<dbReference type="GO" id="GO:0005737">
    <property type="term" value="C:cytoplasm"/>
    <property type="evidence" value="ECO:0007669"/>
    <property type="project" value="TreeGrafter"/>
</dbReference>
<protein>
    <recommendedName>
        <fullName evidence="5">FAD/NAD(P)-binding domain-containing protein</fullName>
    </recommendedName>
</protein>
<dbReference type="PANTHER" id="PTHR43735">
    <property type="entry name" value="APOPTOSIS-INDUCING FACTOR 1"/>
    <property type="match status" value="1"/>
</dbReference>
<evidence type="ECO:0000256" key="1">
    <source>
        <dbReference type="ARBA" id="ARBA00006442"/>
    </source>
</evidence>
<sequence length="424" mass="45552">MDLDTLVVDDKKNVVILGGSYGGLSTAHYLLKHAIPKLPDSESYRVVLISTTSQTMCRPAVPRALISDAMFPQEKLFVSIKEAFSQYTPGSFVFKQGTATALDHGSRTVSVLPVKTSDSNSAELTIVYHALVIATGASTPSPLLGFTHDETSLKSSWRSFREALPKAKHIVIAGGGASGVEVAGELGEHLNGRAGWMSPTLSSPTVEITLLSGSSRILSYLRPAIAQTAETYLAKVGVRTVHGTRVVTVVPAEAGIEDVTANATLTLDNGEILHADLYIPATGALPNASFVPKALLYEDGRVNADTTTLRVVEAGERVYAIGDVSAAARPAIHNIISMVPVLCANIKRDLLLAAGQSVQMAGEHRLFREDTRETQLVPIGKSKGVGAAMGFRLPSLLVWLIKGRDYWLWTTRNLWSGKQWKKEL</sequence>
<evidence type="ECO:0000259" key="5">
    <source>
        <dbReference type="Pfam" id="PF07992"/>
    </source>
</evidence>
<name>A0A9W8TJ54_9PEZI</name>
<comment type="caution">
    <text evidence="6">The sequence shown here is derived from an EMBL/GenBank/DDBJ whole genome shotgun (WGS) entry which is preliminary data.</text>
</comment>
<dbReference type="GO" id="GO:0050660">
    <property type="term" value="F:flavin adenine dinucleotide binding"/>
    <property type="evidence" value="ECO:0007669"/>
    <property type="project" value="TreeGrafter"/>
</dbReference>
<gene>
    <name evidence="6" type="ORF">NPX13_g7535</name>
</gene>
<dbReference type="PANTHER" id="PTHR43735:SF3">
    <property type="entry name" value="FERROPTOSIS SUPPRESSOR PROTEIN 1"/>
    <property type="match status" value="1"/>
</dbReference>
<dbReference type="Pfam" id="PF07992">
    <property type="entry name" value="Pyr_redox_2"/>
    <property type="match status" value="1"/>
</dbReference>
<keyword evidence="7" id="KW-1185">Reference proteome</keyword>
<evidence type="ECO:0000256" key="3">
    <source>
        <dbReference type="ARBA" id="ARBA00022827"/>
    </source>
</evidence>
<reference evidence="6" key="1">
    <citation type="submission" date="2022-07" db="EMBL/GenBank/DDBJ databases">
        <title>Genome Sequence of Xylaria arbuscula.</title>
        <authorList>
            <person name="Buettner E."/>
        </authorList>
    </citation>
    <scope>NUCLEOTIDE SEQUENCE</scope>
    <source>
        <strain evidence="6">VT107</strain>
    </source>
</reference>
<accession>A0A9W8TJ54</accession>
<dbReference type="Gene3D" id="3.50.50.100">
    <property type="match status" value="1"/>
</dbReference>
<dbReference type="Proteomes" id="UP001148614">
    <property type="component" value="Unassembled WGS sequence"/>
</dbReference>
<dbReference type="PRINTS" id="PR00469">
    <property type="entry name" value="PNDRDTASEII"/>
</dbReference>
<dbReference type="AlphaFoldDB" id="A0A9W8TJ54"/>
<evidence type="ECO:0000256" key="4">
    <source>
        <dbReference type="ARBA" id="ARBA00023002"/>
    </source>
</evidence>
<feature type="domain" description="FAD/NAD(P)-binding" evidence="5">
    <location>
        <begin position="13"/>
        <end position="329"/>
    </location>
</feature>